<keyword evidence="3" id="KW-1185">Reference proteome</keyword>
<sequence length="123" mass="13792">MKKQNFIKLTMIAWSITWGMGLAWAGPAGSQFIPQNPVQESLYLAGKNVEEAWEAFHHAALGGTLASPDMQTKIEEALHTSRLLLVDARNAARDNDTKTVFKITNRIEKISDQIKEDSQRPKQ</sequence>
<name>A0ABU3K7Y4_9BACT</name>
<dbReference type="EMBL" id="JAQOUE010000001">
    <property type="protein sequence ID" value="MDT7042511.1"/>
    <property type="molecule type" value="Genomic_DNA"/>
</dbReference>
<organism evidence="2 3">
    <name type="scientific">Candidatus Nitronereus thalassa</name>
    <dbReference type="NCBI Taxonomy" id="3020898"/>
    <lineage>
        <taxon>Bacteria</taxon>
        <taxon>Pseudomonadati</taxon>
        <taxon>Nitrospirota</taxon>
        <taxon>Nitrospiria</taxon>
        <taxon>Nitrospirales</taxon>
        <taxon>Nitrospiraceae</taxon>
        <taxon>Candidatus Nitronereus</taxon>
    </lineage>
</organism>
<proteinExistence type="predicted"/>
<keyword evidence="1" id="KW-0732">Signal</keyword>
<comment type="caution">
    <text evidence="2">The sequence shown here is derived from an EMBL/GenBank/DDBJ whole genome shotgun (WGS) entry which is preliminary data.</text>
</comment>
<dbReference type="Proteomes" id="UP001250932">
    <property type="component" value="Unassembled WGS sequence"/>
</dbReference>
<dbReference type="RefSeq" id="WP_313832924.1">
    <property type="nucleotide sequence ID" value="NZ_JAQOUE010000001.1"/>
</dbReference>
<evidence type="ECO:0000313" key="3">
    <source>
        <dbReference type="Proteomes" id="UP001250932"/>
    </source>
</evidence>
<accession>A0ABU3K7Y4</accession>
<feature type="signal peptide" evidence="1">
    <location>
        <begin position="1"/>
        <end position="25"/>
    </location>
</feature>
<protein>
    <submittedName>
        <fullName evidence="2">Uncharacterized protein</fullName>
    </submittedName>
</protein>
<reference evidence="2 3" key="1">
    <citation type="journal article" date="2023" name="ISME J.">
        <title>Cultivation and genomic characterization of novel and ubiquitous marine nitrite-oxidizing bacteria from the Nitrospirales.</title>
        <authorList>
            <person name="Mueller A.J."/>
            <person name="Daebeler A."/>
            <person name="Herbold C.W."/>
            <person name="Kirkegaard R.H."/>
            <person name="Daims H."/>
        </authorList>
    </citation>
    <scope>NUCLEOTIDE SEQUENCE [LARGE SCALE GENOMIC DNA]</scope>
    <source>
        <strain evidence="2 3">EB</strain>
    </source>
</reference>
<evidence type="ECO:0000313" key="2">
    <source>
        <dbReference type="EMBL" id="MDT7042511.1"/>
    </source>
</evidence>
<evidence type="ECO:0000256" key="1">
    <source>
        <dbReference type="SAM" id="SignalP"/>
    </source>
</evidence>
<gene>
    <name evidence="2" type="ORF">PPG34_09105</name>
</gene>
<feature type="chain" id="PRO_5045567703" evidence="1">
    <location>
        <begin position="26"/>
        <end position="123"/>
    </location>
</feature>